<evidence type="ECO:0000256" key="1">
    <source>
        <dbReference type="ARBA" id="ARBA00010007"/>
    </source>
</evidence>
<dbReference type="InterPro" id="IPR010987">
    <property type="entry name" value="Glutathione-S-Trfase_C-like"/>
</dbReference>
<organism evidence="4 5">
    <name type="scientific">Cupriavidus plantarum</name>
    <dbReference type="NCBI Taxonomy" id="942865"/>
    <lineage>
        <taxon>Bacteria</taxon>
        <taxon>Pseudomonadati</taxon>
        <taxon>Pseudomonadota</taxon>
        <taxon>Betaproteobacteria</taxon>
        <taxon>Burkholderiales</taxon>
        <taxon>Burkholderiaceae</taxon>
        <taxon>Cupriavidus</taxon>
    </lineage>
</organism>
<accession>A0A316ENQ4</accession>
<dbReference type="SUPFAM" id="SSF52833">
    <property type="entry name" value="Thioredoxin-like"/>
    <property type="match status" value="1"/>
</dbReference>
<evidence type="ECO:0000259" key="2">
    <source>
        <dbReference type="PROSITE" id="PS50404"/>
    </source>
</evidence>
<protein>
    <submittedName>
        <fullName evidence="4">Maleylpyruvate isomerase</fullName>
    </submittedName>
</protein>
<dbReference type="GO" id="GO:0006749">
    <property type="term" value="P:glutathione metabolic process"/>
    <property type="evidence" value="ECO:0007669"/>
    <property type="project" value="TreeGrafter"/>
</dbReference>
<comment type="caution">
    <text evidence="4">The sequence shown here is derived from an EMBL/GenBank/DDBJ whole genome shotgun (WGS) entry which is preliminary data.</text>
</comment>
<dbReference type="PROSITE" id="PS50405">
    <property type="entry name" value="GST_CTER"/>
    <property type="match status" value="1"/>
</dbReference>
<dbReference type="PANTHER" id="PTHR42673:SF21">
    <property type="entry name" value="GLUTATHIONE S-TRANSFERASE YFCF"/>
    <property type="match status" value="1"/>
</dbReference>
<dbReference type="PANTHER" id="PTHR42673">
    <property type="entry name" value="MALEYLACETOACETATE ISOMERASE"/>
    <property type="match status" value="1"/>
</dbReference>
<dbReference type="GO" id="GO:0005737">
    <property type="term" value="C:cytoplasm"/>
    <property type="evidence" value="ECO:0007669"/>
    <property type="project" value="InterPro"/>
</dbReference>
<dbReference type="InterPro" id="IPR036249">
    <property type="entry name" value="Thioredoxin-like_sf"/>
</dbReference>
<dbReference type="Proteomes" id="UP000245754">
    <property type="component" value="Unassembled WGS sequence"/>
</dbReference>
<dbReference type="SFLD" id="SFLDG00358">
    <property type="entry name" value="Main_(cytGST)"/>
    <property type="match status" value="1"/>
</dbReference>
<sequence>MKLYSNEISSASSRVRIALAIKGIAPEILSVSILGPDAENRQRDYLALNPQGLVPALLTENGTLITQSLSIVEYLDERFPQPPLLPADLEARAFTRTVALAIAAEIHALVPPRVAAQLGSLGLDANAIGDWNRHWIREGLGAVESLLNGRRSGRSGRSCQYVAGDTPTVGDLFLFPQAINAERAGLPLALWPNLAEVVNNLRAVPAFAENAPAPRR</sequence>
<dbReference type="InterPro" id="IPR004045">
    <property type="entry name" value="Glutathione_S-Trfase_N"/>
</dbReference>
<dbReference type="GO" id="GO:0006559">
    <property type="term" value="P:L-phenylalanine catabolic process"/>
    <property type="evidence" value="ECO:0007669"/>
    <property type="project" value="TreeGrafter"/>
</dbReference>
<dbReference type="Gene3D" id="1.20.1050.10">
    <property type="match status" value="1"/>
</dbReference>
<dbReference type="InterPro" id="IPR005955">
    <property type="entry name" value="GST_Zeta"/>
</dbReference>
<dbReference type="RefSeq" id="WP_109585471.1">
    <property type="nucleotide sequence ID" value="NZ_CAJPUX010000004.1"/>
</dbReference>
<dbReference type="GO" id="GO:0004364">
    <property type="term" value="F:glutathione transferase activity"/>
    <property type="evidence" value="ECO:0007669"/>
    <property type="project" value="TreeGrafter"/>
</dbReference>
<dbReference type="SFLD" id="SFLDS00019">
    <property type="entry name" value="Glutathione_Transferase_(cytos"/>
    <property type="match status" value="1"/>
</dbReference>
<feature type="domain" description="GST C-terminal" evidence="3">
    <location>
        <begin position="88"/>
        <end position="216"/>
    </location>
</feature>
<comment type="similarity">
    <text evidence="1">Belongs to the GST superfamily. Zeta family.</text>
</comment>
<reference evidence="4 5" key="1">
    <citation type="submission" date="2018-05" db="EMBL/GenBank/DDBJ databases">
        <title>Genomic Encyclopedia of Type Strains, Phase IV (KMG-V): Genome sequencing to study the core and pangenomes of soil and plant-associated prokaryotes.</title>
        <authorList>
            <person name="Whitman W."/>
        </authorList>
    </citation>
    <scope>NUCLEOTIDE SEQUENCE [LARGE SCALE GENOMIC DNA]</scope>
    <source>
        <strain evidence="4 5">SLV-132</strain>
    </source>
</reference>
<evidence type="ECO:0000313" key="4">
    <source>
        <dbReference type="EMBL" id="PWK31617.1"/>
    </source>
</evidence>
<dbReference type="SUPFAM" id="SSF47616">
    <property type="entry name" value="GST C-terminal domain-like"/>
    <property type="match status" value="1"/>
</dbReference>
<keyword evidence="4" id="KW-0413">Isomerase</keyword>
<dbReference type="GeneID" id="98342490"/>
<dbReference type="InterPro" id="IPR036282">
    <property type="entry name" value="Glutathione-S-Trfase_C_sf"/>
</dbReference>
<keyword evidence="4" id="KW-0670">Pyruvate</keyword>
<feature type="domain" description="GST N-terminal" evidence="2">
    <location>
        <begin position="1"/>
        <end position="83"/>
    </location>
</feature>
<dbReference type="GO" id="GO:0016034">
    <property type="term" value="F:maleylacetoacetate isomerase activity"/>
    <property type="evidence" value="ECO:0007669"/>
    <property type="project" value="TreeGrafter"/>
</dbReference>
<dbReference type="InterPro" id="IPR040079">
    <property type="entry name" value="Glutathione_S-Trfase"/>
</dbReference>
<dbReference type="PROSITE" id="PS50404">
    <property type="entry name" value="GST_NTER"/>
    <property type="match status" value="1"/>
</dbReference>
<dbReference type="Pfam" id="PF13409">
    <property type="entry name" value="GST_N_2"/>
    <property type="match status" value="1"/>
</dbReference>
<evidence type="ECO:0000259" key="3">
    <source>
        <dbReference type="PROSITE" id="PS50405"/>
    </source>
</evidence>
<dbReference type="Gene3D" id="3.40.30.10">
    <property type="entry name" value="Glutaredoxin"/>
    <property type="match status" value="1"/>
</dbReference>
<evidence type="ECO:0000313" key="5">
    <source>
        <dbReference type="Proteomes" id="UP000245754"/>
    </source>
</evidence>
<keyword evidence="5" id="KW-1185">Reference proteome</keyword>
<dbReference type="AlphaFoldDB" id="A0A316ENQ4"/>
<gene>
    <name evidence="4" type="ORF">C7419_10974</name>
</gene>
<proteinExistence type="inferred from homology"/>
<dbReference type="NCBIfam" id="TIGR01262">
    <property type="entry name" value="maiA"/>
    <property type="match status" value="1"/>
</dbReference>
<dbReference type="EMBL" id="QGGT01000009">
    <property type="protein sequence ID" value="PWK31617.1"/>
    <property type="molecule type" value="Genomic_DNA"/>
</dbReference>
<name>A0A316ENQ4_9BURK</name>